<dbReference type="AlphaFoldDB" id="T1K760"/>
<dbReference type="SUPFAM" id="SSF50814">
    <property type="entry name" value="Lipocalins"/>
    <property type="match status" value="1"/>
</dbReference>
<gene>
    <name evidence="2" type="primary">107361023</name>
</gene>
<evidence type="ECO:0000313" key="3">
    <source>
        <dbReference type="Proteomes" id="UP000015104"/>
    </source>
</evidence>
<dbReference type="PROSITE" id="PS00213">
    <property type="entry name" value="LIPOCALIN"/>
    <property type="match status" value="1"/>
</dbReference>
<evidence type="ECO:0000256" key="1">
    <source>
        <dbReference type="SAM" id="SignalP"/>
    </source>
</evidence>
<reference evidence="3" key="1">
    <citation type="submission" date="2011-08" db="EMBL/GenBank/DDBJ databases">
        <authorList>
            <person name="Rombauts S."/>
        </authorList>
    </citation>
    <scope>NUCLEOTIDE SEQUENCE</scope>
    <source>
        <strain evidence="3">London</strain>
    </source>
</reference>
<evidence type="ECO:0000313" key="2">
    <source>
        <dbReference type="EnsemblMetazoa" id="tetur06g03070.1"/>
    </source>
</evidence>
<dbReference type="EnsemblMetazoa" id="tetur06g03070.1">
    <property type="protein sequence ID" value="tetur06g03070.1"/>
    <property type="gene ID" value="tetur06g03070"/>
</dbReference>
<protein>
    <recommendedName>
        <fullName evidence="4">Lipocalin/cytosolic fatty-acid binding domain-containing protein</fullName>
    </recommendedName>
</protein>
<accession>T1K760</accession>
<name>T1K760_TETUR</name>
<dbReference type="OrthoDB" id="565904at2759"/>
<dbReference type="KEGG" id="tut:107361023"/>
<evidence type="ECO:0008006" key="4">
    <source>
        <dbReference type="Google" id="ProtNLM"/>
    </source>
</evidence>
<feature type="signal peptide" evidence="1">
    <location>
        <begin position="1"/>
        <end position="17"/>
    </location>
</feature>
<dbReference type="EMBL" id="CAEY01001799">
    <property type="status" value="NOT_ANNOTATED_CDS"/>
    <property type="molecule type" value="Genomic_DNA"/>
</dbReference>
<feature type="chain" id="PRO_5004591304" description="Lipocalin/cytosolic fatty-acid binding domain-containing protein" evidence="1">
    <location>
        <begin position="18"/>
        <end position="171"/>
    </location>
</feature>
<keyword evidence="1" id="KW-0732">Signal</keyword>
<dbReference type="Proteomes" id="UP000015104">
    <property type="component" value="Unassembled WGS sequence"/>
</dbReference>
<proteinExistence type="predicted"/>
<dbReference type="InterPro" id="IPR012674">
    <property type="entry name" value="Calycin"/>
</dbReference>
<dbReference type="Gene3D" id="2.40.128.20">
    <property type="match status" value="1"/>
</dbReference>
<dbReference type="HOGENOM" id="CLU_127873_0_0_1"/>
<dbReference type="InterPro" id="IPR022272">
    <property type="entry name" value="Lipocalin_CS"/>
</dbReference>
<keyword evidence="3" id="KW-1185">Reference proteome</keyword>
<organism evidence="2 3">
    <name type="scientific">Tetranychus urticae</name>
    <name type="common">Two-spotted spider mite</name>
    <dbReference type="NCBI Taxonomy" id="32264"/>
    <lineage>
        <taxon>Eukaryota</taxon>
        <taxon>Metazoa</taxon>
        <taxon>Ecdysozoa</taxon>
        <taxon>Arthropoda</taxon>
        <taxon>Chelicerata</taxon>
        <taxon>Arachnida</taxon>
        <taxon>Acari</taxon>
        <taxon>Acariformes</taxon>
        <taxon>Trombidiformes</taxon>
        <taxon>Prostigmata</taxon>
        <taxon>Eleutherengona</taxon>
        <taxon>Raphignathae</taxon>
        <taxon>Tetranychoidea</taxon>
        <taxon>Tetranychidae</taxon>
        <taxon>Tetranychus</taxon>
    </lineage>
</organism>
<sequence>MIATLFVVFAFASSALGALPTQNLCPVPPTTPGADIDKIAGLWHVISPPTSDPPSTFYFMPRKDGNFNVTIPEDLRYGEKVYLNLLGERSDNENLLNIYPDMSKKYPYLMSLNILDVDYIHYMAGYMCFYLPTRSFPIGPLVLSRSNTMSADKLAELTDLIKNYLETALVQ</sequence>
<reference evidence="2" key="2">
    <citation type="submission" date="2015-06" db="UniProtKB">
        <authorList>
            <consortium name="EnsemblMetazoa"/>
        </authorList>
    </citation>
    <scope>IDENTIFICATION</scope>
</reference>